<gene>
    <name evidence="1" type="primary">51</name>
    <name evidence="1" type="ORF">SEA_TROGGLEHUMPER_51</name>
</gene>
<reference evidence="1" key="1">
    <citation type="submission" date="2023-03" db="EMBL/GenBank/DDBJ databases">
        <authorList>
            <person name="Aguilar E."/>
            <person name="Antigua R."/>
            <person name="Antonino C."/>
            <person name="Bisram R."/>
            <person name="Chen J."/>
            <person name="Davilmar B."/>
            <person name="Del R.K."/>
            <person name="Germosen J."/>
            <person name="Hernandez J."/>
            <person name="Kelloggs L."/>
            <person name="Lema C."/>
            <person name="Li J."/>
            <person name="Melendez A."/>
            <person name="Mohammed I."/>
            <person name="Ryan A."/>
            <person name="Singh S."/>
            <person name="Tariq H."/>
            <person name="Golebiewska U.P."/>
            <person name="Russell D.A."/>
            <person name="Jacobs-Sera D."/>
            <person name="Hatfull G.F."/>
        </authorList>
    </citation>
    <scope>NUCLEOTIDE SEQUENCE</scope>
</reference>
<keyword evidence="2" id="KW-1185">Reference proteome</keyword>
<evidence type="ECO:0000313" key="2">
    <source>
        <dbReference type="Proteomes" id="UP001242841"/>
    </source>
</evidence>
<protein>
    <submittedName>
        <fullName evidence="1">Holin</fullName>
    </submittedName>
</protein>
<organism evidence="1 2">
    <name type="scientific">Rhodococcus phage Trogglehumper</name>
    <dbReference type="NCBI Taxonomy" id="3038381"/>
    <lineage>
        <taxon>Viruses</taxon>
        <taxon>Duplodnaviria</taxon>
        <taxon>Heunggongvirae</taxon>
        <taxon>Uroviricota</taxon>
        <taxon>Caudoviricetes</taxon>
        <taxon>Caudoviricetes incertae sedis</taxon>
        <taxon>Trogglehumpervirus</taxon>
        <taxon>Trogglehumpervirus trogglehumper</taxon>
    </lineage>
</organism>
<accession>A0AAF0GJ40</accession>
<dbReference type="EMBL" id="OQ709222">
    <property type="protein sequence ID" value="WGH21935.1"/>
    <property type="molecule type" value="Genomic_DNA"/>
</dbReference>
<sequence length="138" mass="14856">MKFFTKIKDKLLSWRRSEPVRTTVYPLIGLGLAFLVGTGKIDTDTSSLIDLAVGLILGVGATEGARAKVTPTAKVQDHVEARVQVAVKEIDRAVNNAQVELENNGSAVSQAASNVLTQISDVVQKFGQGRHSKLEQVE</sequence>
<dbReference type="Proteomes" id="UP001242841">
    <property type="component" value="Segment"/>
</dbReference>
<proteinExistence type="predicted"/>
<evidence type="ECO:0000313" key="1">
    <source>
        <dbReference type="EMBL" id="WGH21935.1"/>
    </source>
</evidence>
<name>A0AAF0GJ40_9CAUD</name>